<dbReference type="InterPro" id="IPR040816">
    <property type="entry name" value="STY4199_HEPN_dom"/>
</dbReference>
<dbReference type="EMBL" id="LS483466">
    <property type="protein sequence ID" value="SQI19598.1"/>
    <property type="molecule type" value="Genomic_DNA"/>
</dbReference>
<accession>A0A2X4TAY5</accession>
<dbReference type="Proteomes" id="UP000248731">
    <property type="component" value="Chromosome 1"/>
</dbReference>
<dbReference type="Pfam" id="PF18729">
    <property type="entry name" value="HEPN_STY4199"/>
    <property type="match status" value="1"/>
</dbReference>
<evidence type="ECO:0000313" key="2">
    <source>
        <dbReference type="EMBL" id="SQI19598.1"/>
    </source>
</evidence>
<name>A0A2X4TAY5_SALER</name>
<evidence type="ECO:0000259" key="1">
    <source>
        <dbReference type="Pfam" id="PF18729"/>
    </source>
</evidence>
<proteinExistence type="predicted"/>
<keyword evidence="3" id="KW-1185">Reference proteome</keyword>
<feature type="domain" description="STY4199-like HEPN" evidence="1">
    <location>
        <begin position="1"/>
        <end position="85"/>
    </location>
</feature>
<protein>
    <submittedName>
        <fullName evidence="2">Inner membrane protein</fullName>
    </submittedName>
</protein>
<gene>
    <name evidence="2" type="ORF">NCTC7307_00250</name>
</gene>
<reference evidence="2 3" key="1">
    <citation type="submission" date="2018-06" db="EMBL/GenBank/DDBJ databases">
        <authorList>
            <consortium name="Pathogen Informatics"/>
            <person name="Doyle S."/>
        </authorList>
    </citation>
    <scope>NUCLEOTIDE SEQUENCE [LARGE SCALE GENOMIC DNA]</scope>
    <source>
        <strain evidence="2 3">NCTC7307</strain>
    </source>
</reference>
<dbReference type="AlphaFoldDB" id="A0A2X4TAY5"/>
<organism evidence="2 3">
    <name type="scientific">Salmonella enterica subsp. arizonae</name>
    <dbReference type="NCBI Taxonomy" id="59203"/>
    <lineage>
        <taxon>Bacteria</taxon>
        <taxon>Pseudomonadati</taxon>
        <taxon>Pseudomonadota</taxon>
        <taxon>Gammaproteobacteria</taxon>
        <taxon>Enterobacterales</taxon>
        <taxon>Enterobacteriaceae</taxon>
        <taxon>Salmonella</taxon>
    </lineage>
</organism>
<evidence type="ECO:0000313" key="3">
    <source>
        <dbReference type="Proteomes" id="UP000248731"/>
    </source>
</evidence>
<sequence>MLQLRHLQQQVPQYDSGQEVSENQLIAALRFVTSLEQLRQQQPLLLYQTELEEPDQEAHLEAQRQLRAIELTLKALIARAWPDRAS</sequence>